<comment type="caution">
    <text evidence="2">The sequence shown here is derived from an EMBL/GenBank/DDBJ whole genome shotgun (WGS) entry which is preliminary data.</text>
</comment>
<feature type="compositionally biased region" description="Basic and acidic residues" evidence="1">
    <location>
        <begin position="183"/>
        <end position="208"/>
    </location>
</feature>
<dbReference type="Proteomes" id="UP001604336">
    <property type="component" value="Unassembled WGS sequence"/>
</dbReference>
<accession>A0ABD1RER2</accession>
<feature type="compositionally biased region" description="Basic and acidic residues" evidence="1">
    <location>
        <begin position="125"/>
        <end position="143"/>
    </location>
</feature>
<sequence>MQKKLLCVTTSARKKNSESTLLYLSPSRSIVFVSRFSPLNQPSTGGRPRARVRPPLPCWRRRPFSSCVYKGFLICDWVVVQKISFLLVTGNTGGAKKKRLKAVIILLVVGTFAMSRCFPFPPPGYERKHPPEDLDLLREEKCKEKKHKKEKKDKENREGREKRDKDRSEGKHREKRSRKEKHKDKNDKNRNKKKDEEDRGKDKEKSSISEESAVAGKFEERNGESLHPTVHKKATGSSLDEAKHATQLRVQNRGKPVQNNLISQELKESKFVLDPDSTIINQKKEPVSELLERVSGCIRKGSRCSKSCCERIFGIIGRRQWTEQR</sequence>
<evidence type="ECO:0000256" key="1">
    <source>
        <dbReference type="SAM" id="MobiDB-lite"/>
    </source>
</evidence>
<dbReference type="PANTHER" id="PTHR34660">
    <property type="entry name" value="MYB-LIKE PROTEIN X"/>
    <property type="match status" value="1"/>
</dbReference>
<dbReference type="AlphaFoldDB" id="A0ABD1RER2"/>
<reference evidence="3" key="1">
    <citation type="submission" date="2024-07" db="EMBL/GenBank/DDBJ databases">
        <title>Two chromosome-level genome assemblies of Korean endemic species Abeliophyllum distichum and Forsythia ovata (Oleaceae).</title>
        <authorList>
            <person name="Jang H."/>
        </authorList>
    </citation>
    <scope>NUCLEOTIDE SEQUENCE [LARGE SCALE GENOMIC DNA]</scope>
</reference>
<evidence type="ECO:0000313" key="2">
    <source>
        <dbReference type="EMBL" id="KAL2486853.1"/>
    </source>
</evidence>
<gene>
    <name evidence="2" type="ORF">Adt_31609</name>
</gene>
<feature type="region of interest" description="Disordered" evidence="1">
    <location>
        <begin position="121"/>
        <end position="242"/>
    </location>
</feature>
<feature type="compositionally biased region" description="Basic and acidic residues" evidence="1">
    <location>
        <begin position="152"/>
        <end position="172"/>
    </location>
</feature>
<protein>
    <submittedName>
        <fullName evidence="2">Uncharacterized protein</fullName>
    </submittedName>
</protein>
<feature type="compositionally biased region" description="Basic residues" evidence="1">
    <location>
        <begin position="173"/>
        <end position="182"/>
    </location>
</feature>
<proteinExistence type="predicted"/>
<keyword evidence="3" id="KW-1185">Reference proteome</keyword>
<evidence type="ECO:0000313" key="3">
    <source>
        <dbReference type="Proteomes" id="UP001604336"/>
    </source>
</evidence>
<dbReference type="PANTHER" id="PTHR34660:SF3">
    <property type="entry name" value="RRM DOMAIN-CONTAINING PROTEIN"/>
    <property type="match status" value="1"/>
</dbReference>
<name>A0ABD1RER2_9LAMI</name>
<dbReference type="EMBL" id="JBFOLK010000009">
    <property type="protein sequence ID" value="KAL2486853.1"/>
    <property type="molecule type" value="Genomic_DNA"/>
</dbReference>
<organism evidence="2 3">
    <name type="scientific">Abeliophyllum distichum</name>
    <dbReference type="NCBI Taxonomy" id="126358"/>
    <lineage>
        <taxon>Eukaryota</taxon>
        <taxon>Viridiplantae</taxon>
        <taxon>Streptophyta</taxon>
        <taxon>Embryophyta</taxon>
        <taxon>Tracheophyta</taxon>
        <taxon>Spermatophyta</taxon>
        <taxon>Magnoliopsida</taxon>
        <taxon>eudicotyledons</taxon>
        <taxon>Gunneridae</taxon>
        <taxon>Pentapetalae</taxon>
        <taxon>asterids</taxon>
        <taxon>lamiids</taxon>
        <taxon>Lamiales</taxon>
        <taxon>Oleaceae</taxon>
        <taxon>Forsythieae</taxon>
        <taxon>Abeliophyllum</taxon>
    </lineage>
</organism>